<dbReference type="AlphaFoldDB" id="A0A7R8ZI69"/>
<name>A0A7R8ZI69_9CRUS</name>
<dbReference type="GO" id="GO:0004181">
    <property type="term" value="F:metallocarboxypeptidase activity"/>
    <property type="evidence" value="ECO:0007669"/>
    <property type="project" value="TreeGrafter"/>
</dbReference>
<evidence type="ECO:0000256" key="3">
    <source>
        <dbReference type="ARBA" id="ARBA00022670"/>
    </source>
</evidence>
<keyword evidence="4" id="KW-0479">Metal-binding</keyword>
<evidence type="ECO:0000256" key="4">
    <source>
        <dbReference type="ARBA" id="ARBA00022723"/>
    </source>
</evidence>
<keyword evidence="3" id="KW-0645">Protease</keyword>
<keyword evidence="6" id="KW-0378">Hydrolase</keyword>
<feature type="compositionally biased region" description="Basic residues" evidence="7">
    <location>
        <begin position="215"/>
        <end position="225"/>
    </location>
</feature>
<evidence type="ECO:0000256" key="7">
    <source>
        <dbReference type="SAM" id="MobiDB-lite"/>
    </source>
</evidence>
<feature type="region of interest" description="Disordered" evidence="7">
    <location>
        <begin position="179"/>
        <end position="225"/>
    </location>
</feature>
<dbReference type="InterPro" id="IPR003146">
    <property type="entry name" value="M14A_act_pep"/>
</dbReference>
<keyword evidence="5" id="KW-0862">Zinc</keyword>
<gene>
    <name evidence="8" type="ORF">CTOB1V02_LOCUS298</name>
</gene>
<reference evidence="8" key="1">
    <citation type="submission" date="2020-11" db="EMBL/GenBank/DDBJ databases">
        <authorList>
            <person name="Tran Van P."/>
        </authorList>
    </citation>
    <scope>NUCLEOTIDE SEQUENCE</scope>
</reference>
<evidence type="ECO:0000256" key="6">
    <source>
        <dbReference type="ARBA" id="ARBA00023049"/>
    </source>
</evidence>
<dbReference type="SUPFAM" id="SSF54897">
    <property type="entry name" value="Protease propeptides/inhibitors"/>
    <property type="match status" value="1"/>
</dbReference>
<evidence type="ECO:0000256" key="2">
    <source>
        <dbReference type="ARBA" id="ARBA00022645"/>
    </source>
</evidence>
<keyword evidence="2" id="KW-0121">Carboxypeptidase</keyword>
<evidence type="ECO:0000313" key="8">
    <source>
        <dbReference type="EMBL" id="CAD7222286.1"/>
    </source>
</evidence>
<protein>
    <submittedName>
        <fullName evidence="8">Uncharacterized protein</fullName>
    </submittedName>
</protein>
<sequence>VITAFPETGSHSAFLKLLQNEFDIWKEGVLAETDMFVSPDKLSYLLGLLKAVQIPHKVQEVDIKSLIEKEKDYLSRRGETFDFKGFYKYHEILEFLTDLARHTEGMDVIEMQGTTYEGRPIKGVRINPEIAAEFEATATTDFATAELSVWDLAALKTRTPDTDTTSCAVLKSCTQAGLSSSPVAEDRGADADQSVRFEPRASVARPTSDFLPLRSQHRRESRIED</sequence>
<dbReference type="SUPFAM" id="SSF53187">
    <property type="entry name" value="Zn-dependent exopeptidases"/>
    <property type="match status" value="1"/>
</dbReference>
<organism evidence="8">
    <name type="scientific">Cyprideis torosa</name>
    <dbReference type="NCBI Taxonomy" id="163714"/>
    <lineage>
        <taxon>Eukaryota</taxon>
        <taxon>Metazoa</taxon>
        <taxon>Ecdysozoa</taxon>
        <taxon>Arthropoda</taxon>
        <taxon>Crustacea</taxon>
        <taxon>Oligostraca</taxon>
        <taxon>Ostracoda</taxon>
        <taxon>Podocopa</taxon>
        <taxon>Podocopida</taxon>
        <taxon>Cytherocopina</taxon>
        <taxon>Cytheroidea</taxon>
        <taxon>Cytherideidae</taxon>
        <taxon>Cyprideis</taxon>
    </lineage>
</organism>
<proteinExistence type="inferred from homology"/>
<dbReference type="Pfam" id="PF02244">
    <property type="entry name" value="Propep_M14"/>
    <property type="match status" value="1"/>
</dbReference>
<dbReference type="GO" id="GO:0006508">
    <property type="term" value="P:proteolysis"/>
    <property type="evidence" value="ECO:0007669"/>
    <property type="project" value="UniProtKB-KW"/>
</dbReference>
<evidence type="ECO:0000256" key="5">
    <source>
        <dbReference type="ARBA" id="ARBA00022833"/>
    </source>
</evidence>
<comment type="similarity">
    <text evidence="1">Belongs to the peptidase M14 family.</text>
</comment>
<dbReference type="GO" id="GO:0005615">
    <property type="term" value="C:extracellular space"/>
    <property type="evidence" value="ECO:0007669"/>
    <property type="project" value="TreeGrafter"/>
</dbReference>
<dbReference type="InterPro" id="IPR036990">
    <property type="entry name" value="M14A-like_propep"/>
</dbReference>
<evidence type="ECO:0000256" key="1">
    <source>
        <dbReference type="ARBA" id="ARBA00005988"/>
    </source>
</evidence>
<keyword evidence="6" id="KW-0482">Metalloprotease</keyword>
<dbReference type="PANTHER" id="PTHR11705">
    <property type="entry name" value="PROTEASE FAMILY M14 CARBOXYPEPTIDASE A,B"/>
    <property type="match status" value="1"/>
</dbReference>
<dbReference type="EMBL" id="OB660043">
    <property type="protein sequence ID" value="CAD7222286.1"/>
    <property type="molecule type" value="Genomic_DNA"/>
</dbReference>
<accession>A0A7R8ZI69</accession>
<dbReference type="Gene3D" id="3.30.70.340">
    <property type="entry name" value="Metallocarboxypeptidase-like"/>
    <property type="match status" value="1"/>
</dbReference>
<dbReference type="PANTHER" id="PTHR11705:SF91">
    <property type="entry name" value="FI01817P-RELATED"/>
    <property type="match status" value="1"/>
</dbReference>
<dbReference type="GO" id="GO:0046872">
    <property type="term" value="F:metal ion binding"/>
    <property type="evidence" value="ECO:0007669"/>
    <property type="project" value="UniProtKB-KW"/>
</dbReference>
<feature type="compositionally biased region" description="Basic and acidic residues" evidence="7">
    <location>
        <begin position="184"/>
        <end position="199"/>
    </location>
</feature>
<feature type="non-terminal residue" evidence="8">
    <location>
        <position position="1"/>
    </location>
</feature>